<dbReference type="Gene3D" id="1.25.40.20">
    <property type="entry name" value="Ankyrin repeat-containing domain"/>
    <property type="match status" value="3"/>
</dbReference>
<dbReference type="PANTHER" id="PTHR24177:SF356">
    <property type="entry name" value="ANKYRIN REPEAT PLANT-LIKE PROTEIN"/>
    <property type="match status" value="1"/>
</dbReference>
<feature type="domain" description="PGG" evidence="2">
    <location>
        <begin position="965"/>
        <end position="1088"/>
    </location>
</feature>
<dbReference type="InterPro" id="IPR026961">
    <property type="entry name" value="PGG_dom"/>
</dbReference>
<dbReference type="Proteomes" id="UP000583929">
    <property type="component" value="Unassembled WGS sequence"/>
</dbReference>
<dbReference type="Pfam" id="PF13637">
    <property type="entry name" value="Ank_4"/>
    <property type="match status" value="1"/>
</dbReference>
<dbReference type="PANTHER" id="PTHR24177">
    <property type="entry name" value="CASKIN"/>
    <property type="match status" value="1"/>
</dbReference>
<comment type="caution">
    <text evidence="3">The sequence shown here is derived from an EMBL/GenBank/DDBJ whole genome shotgun (WGS) entry which is preliminary data.</text>
</comment>
<accession>A0A7J6EKG8</accession>
<keyword evidence="1" id="KW-0472">Membrane</keyword>
<sequence length="1143" mass="130349">MGKKILEEQQPQNRHEIVNSAITNSTWETALHVAAGANQTEFVQMLIDHPDIDLTFQDIHGNTAFSSAIAGGAIKIVKKFLTLPNNNIIYFVTTRDQKGMSPLYIASWFGQPQIASLLYQHTIINNNVDLENGEYFGIFFNCIHNDIYDLALKMIESRGHIVHQLDTNGETALHILSRKRPMEFKFDPQAIGTWSRVWSKISFQSARRRRDEMPALRLAKEIWKRILERHSYEYNVIRSIIRNPFNLVIEAAKNGNFDLLVVLLSMSPELIWEKDDENNTIFHIAILNRHVKIFKLIHEINVLKSVVRIQEDETTNNNILHLVAKKPQQSRLDSMLGVALQMRHELLWYQEVEDILAPSLRNKRNRFHQTPKDIFIEEHTEMMNDTEKWMKKNSNTCLIVATIILTVTFPTAFDILDQGSYNSIRHSKSIISYSSDHHTMISMTLLTITNAIAMSFSSTAILLFLSIMISRFTEKELVRRLPWTFVVGLSLLFISVTSMMLSFCFSSFLHNASLRLPIIYSSLQLLPIALFFYLIFPVLRDTLHSTFFFQNDFKSTNHVLQHYQSYSIMKKGEGSSRTSRLGGFGARGVHSWLPYTPTLNDDGAIMIGDYTTAKRIINENPNILKEDILESRGRKETVLHVAVGAEQATKFVRQLFRDFKDNIDMSSQDLMGNTPFFSACAAGNLEIVNEFLNLKNCGDFITISGGGDVSPLYIAVSFGHGEVASRLYYLALILLGDKDITCGVEIARVEDQQTALHLLSRKPTSLFATPKSQGTICSRILGQSRADQESSKALELVKELWNRILKAKNYIYSEISKEIQFPFHLLMEATKVGNHDFLVVILSGYPELIWERTHENETIFNFAVKNRHVEIFKLIHEVGLSKQIVQNFEDETSGNNLLHIAALKPPHSRLRSIVGSALQMREQILWFQEVKNIVIPSLRNKMNLRGQTPQDLFTEKHNDLMKDSEKWMKKNANICLLVATIIVTIIFQANSDISSSGDEKTNYDISRDQKANSLNIESSIVKNILLISNTIAMSSSSIAVMLNLFIIISRFSENDLFRPLPIAFIAGIISLYISITFMMTSFCLTSFIGTKSLAIRIFTCFLELLPVILFPYLVYPIFIDLINMTFFSKSKFKPGKRVLGRSL</sequence>
<dbReference type="Pfam" id="PF12796">
    <property type="entry name" value="Ank_2"/>
    <property type="match status" value="2"/>
</dbReference>
<dbReference type="EMBL" id="JAATIQ010000373">
    <property type="protein sequence ID" value="KAF4358938.1"/>
    <property type="molecule type" value="Genomic_DNA"/>
</dbReference>
<dbReference type="SUPFAM" id="SSF48403">
    <property type="entry name" value="Ankyrin repeat"/>
    <property type="match status" value="2"/>
</dbReference>
<dbReference type="GO" id="GO:0016020">
    <property type="term" value="C:membrane"/>
    <property type="evidence" value="ECO:0007669"/>
    <property type="project" value="TreeGrafter"/>
</dbReference>
<dbReference type="Pfam" id="PF13962">
    <property type="entry name" value="PGG"/>
    <property type="match status" value="2"/>
</dbReference>
<keyword evidence="1" id="KW-0812">Transmembrane</keyword>
<feature type="transmembrane region" description="Helical" evidence="1">
    <location>
        <begin position="514"/>
        <end position="536"/>
    </location>
</feature>
<feature type="transmembrane region" description="Helical" evidence="1">
    <location>
        <begin position="1108"/>
        <end position="1127"/>
    </location>
</feature>
<feature type="transmembrane region" description="Helical" evidence="1">
    <location>
        <begin position="1060"/>
        <end position="1088"/>
    </location>
</feature>
<keyword evidence="4" id="KW-1185">Reference proteome</keyword>
<feature type="transmembrane region" description="Helical" evidence="1">
    <location>
        <begin position="481"/>
        <end position="508"/>
    </location>
</feature>
<dbReference type="AlphaFoldDB" id="A0A7J6EKG8"/>
<dbReference type="SMART" id="SM00248">
    <property type="entry name" value="ANK"/>
    <property type="match status" value="8"/>
</dbReference>
<feature type="transmembrane region" description="Helical" evidence="1">
    <location>
        <begin position="1024"/>
        <end position="1048"/>
    </location>
</feature>
<evidence type="ECO:0000313" key="3">
    <source>
        <dbReference type="EMBL" id="KAF4358938.1"/>
    </source>
</evidence>
<dbReference type="InterPro" id="IPR036770">
    <property type="entry name" value="Ankyrin_rpt-contain_sf"/>
</dbReference>
<evidence type="ECO:0000256" key="1">
    <source>
        <dbReference type="SAM" id="Phobius"/>
    </source>
</evidence>
<keyword evidence="1" id="KW-1133">Transmembrane helix</keyword>
<feature type="transmembrane region" description="Helical" evidence="1">
    <location>
        <begin position="445"/>
        <end position="469"/>
    </location>
</feature>
<evidence type="ECO:0000313" key="4">
    <source>
        <dbReference type="Proteomes" id="UP000583929"/>
    </source>
</evidence>
<protein>
    <recommendedName>
        <fullName evidence="2">PGG domain-containing protein</fullName>
    </recommendedName>
</protein>
<feature type="domain" description="PGG" evidence="2">
    <location>
        <begin position="387"/>
        <end position="509"/>
    </location>
</feature>
<gene>
    <name evidence="3" type="ORF">G4B88_018176</name>
</gene>
<organism evidence="3 4">
    <name type="scientific">Cannabis sativa</name>
    <name type="common">Hemp</name>
    <name type="synonym">Marijuana</name>
    <dbReference type="NCBI Taxonomy" id="3483"/>
    <lineage>
        <taxon>Eukaryota</taxon>
        <taxon>Viridiplantae</taxon>
        <taxon>Streptophyta</taxon>
        <taxon>Embryophyta</taxon>
        <taxon>Tracheophyta</taxon>
        <taxon>Spermatophyta</taxon>
        <taxon>Magnoliopsida</taxon>
        <taxon>eudicotyledons</taxon>
        <taxon>Gunneridae</taxon>
        <taxon>Pentapetalae</taxon>
        <taxon>rosids</taxon>
        <taxon>fabids</taxon>
        <taxon>Rosales</taxon>
        <taxon>Cannabaceae</taxon>
        <taxon>Cannabis</taxon>
    </lineage>
</organism>
<proteinExistence type="predicted"/>
<name>A0A7J6EKG8_CANSA</name>
<reference evidence="3 4" key="1">
    <citation type="journal article" date="2020" name="bioRxiv">
        <title>Sequence and annotation of 42 cannabis genomes reveals extensive copy number variation in cannabinoid synthesis and pathogen resistance genes.</title>
        <authorList>
            <person name="Mckernan K.J."/>
            <person name="Helbert Y."/>
            <person name="Kane L.T."/>
            <person name="Ebling H."/>
            <person name="Zhang L."/>
            <person name="Liu B."/>
            <person name="Eaton Z."/>
            <person name="Mclaughlin S."/>
            <person name="Kingan S."/>
            <person name="Baybayan P."/>
            <person name="Concepcion G."/>
            <person name="Jordan M."/>
            <person name="Riva A."/>
            <person name="Barbazuk W."/>
            <person name="Harkins T."/>
        </authorList>
    </citation>
    <scope>NUCLEOTIDE SEQUENCE [LARGE SCALE GENOMIC DNA]</scope>
    <source>
        <strain evidence="4">cv. Jamaican Lion 4</strain>
        <tissue evidence="3">Leaf</tissue>
    </source>
</reference>
<feature type="transmembrane region" description="Helical" evidence="1">
    <location>
        <begin position="397"/>
        <end position="416"/>
    </location>
</feature>
<dbReference type="InterPro" id="IPR002110">
    <property type="entry name" value="Ankyrin_rpt"/>
</dbReference>
<evidence type="ECO:0000259" key="2">
    <source>
        <dbReference type="Pfam" id="PF13962"/>
    </source>
</evidence>